<sequence>MSQKAAFPIQYKQAARTINGVFTEMLTLGFSNRILVIVSQFGKIGSLLHTTLASPPSNEFSSVETSSEPVANTQYLLGANTEPIYQIYASQISTSISRMRPTEARPVILGLALQNPSEDRFLFDQVIDMLNECK</sequence>
<dbReference type="Pfam" id="PF10178">
    <property type="entry name" value="PAC3"/>
    <property type="match status" value="1"/>
</dbReference>
<dbReference type="Proteomes" id="UP000193498">
    <property type="component" value="Unassembled WGS sequence"/>
</dbReference>
<dbReference type="Gene3D" id="3.30.230.90">
    <property type="match status" value="1"/>
</dbReference>
<dbReference type="GO" id="GO:0043248">
    <property type="term" value="P:proteasome assembly"/>
    <property type="evidence" value="ECO:0007669"/>
    <property type="project" value="InterPro"/>
</dbReference>
<dbReference type="OrthoDB" id="5593278at2759"/>
<dbReference type="PANTHER" id="PTHR31051">
    <property type="entry name" value="PROTEASOME ASSEMBLY CHAPERONE 3"/>
    <property type="match status" value="1"/>
</dbReference>
<accession>A0A1Y1XWA6</accession>
<organism evidence="1 2">
    <name type="scientific">Basidiobolus meristosporus CBS 931.73</name>
    <dbReference type="NCBI Taxonomy" id="1314790"/>
    <lineage>
        <taxon>Eukaryota</taxon>
        <taxon>Fungi</taxon>
        <taxon>Fungi incertae sedis</taxon>
        <taxon>Zoopagomycota</taxon>
        <taxon>Entomophthoromycotina</taxon>
        <taxon>Basidiobolomycetes</taxon>
        <taxon>Basidiobolales</taxon>
        <taxon>Basidiobolaceae</taxon>
        <taxon>Basidiobolus</taxon>
    </lineage>
</organism>
<dbReference type="InParanoid" id="A0A1Y1XWA6"/>
<reference evidence="1 2" key="1">
    <citation type="submission" date="2016-07" db="EMBL/GenBank/DDBJ databases">
        <title>Pervasive Adenine N6-methylation of Active Genes in Fungi.</title>
        <authorList>
            <consortium name="DOE Joint Genome Institute"/>
            <person name="Mondo S.J."/>
            <person name="Dannebaum R.O."/>
            <person name="Kuo R.C."/>
            <person name="Labutti K."/>
            <person name="Haridas S."/>
            <person name="Kuo A."/>
            <person name="Salamov A."/>
            <person name="Ahrendt S.R."/>
            <person name="Lipzen A."/>
            <person name="Sullivan W."/>
            <person name="Andreopoulos W.B."/>
            <person name="Clum A."/>
            <person name="Lindquist E."/>
            <person name="Daum C."/>
            <person name="Ramamoorthy G.K."/>
            <person name="Gryganskyi A."/>
            <person name="Culley D."/>
            <person name="Magnuson J.K."/>
            <person name="James T.Y."/>
            <person name="O'Malley M.A."/>
            <person name="Stajich J.E."/>
            <person name="Spatafora J.W."/>
            <person name="Visel A."/>
            <person name="Grigoriev I.V."/>
        </authorList>
    </citation>
    <scope>NUCLEOTIDE SEQUENCE [LARGE SCALE GENOMIC DNA]</scope>
    <source>
        <strain evidence="1 2">CBS 931.73</strain>
    </source>
</reference>
<protein>
    <submittedName>
        <fullName evidence="1">Uncharacterized protein</fullName>
    </submittedName>
</protein>
<keyword evidence="2" id="KW-1185">Reference proteome</keyword>
<dbReference type="EMBL" id="MCFE01000423">
    <property type="protein sequence ID" value="ORX89766.1"/>
    <property type="molecule type" value="Genomic_DNA"/>
</dbReference>
<dbReference type="InterPro" id="IPR018788">
    <property type="entry name" value="Proteasome_assmbl_chp_3"/>
</dbReference>
<name>A0A1Y1XWA6_9FUNG</name>
<gene>
    <name evidence="1" type="ORF">K493DRAFT_266626</name>
</gene>
<proteinExistence type="predicted"/>
<dbReference type="PANTHER" id="PTHR31051:SF1">
    <property type="entry name" value="PROTEASOME ASSEMBLY CHAPERONE 3"/>
    <property type="match status" value="1"/>
</dbReference>
<evidence type="ECO:0000313" key="1">
    <source>
        <dbReference type="EMBL" id="ORX89766.1"/>
    </source>
</evidence>
<dbReference type="STRING" id="1314790.A0A1Y1XWA6"/>
<comment type="caution">
    <text evidence="1">The sequence shown here is derived from an EMBL/GenBank/DDBJ whole genome shotgun (WGS) entry which is preliminary data.</text>
</comment>
<evidence type="ECO:0000313" key="2">
    <source>
        <dbReference type="Proteomes" id="UP000193498"/>
    </source>
</evidence>
<dbReference type="InterPro" id="IPR053720">
    <property type="entry name" value="Psm_Assembly_Chaperone"/>
</dbReference>
<feature type="non-terminal residue" evidence="1">
    <location>
        <position position="134"/>
    </location>
</feature>
<dbReference type="AlphaFoldDB" id="A0A1Y1XWA6"/>